<sequence>MRAANAVESTRSAARLCCGVLVGIALTVLVLELALRGLDGPEYTRVRRAEFGPFSWFIGAAFTAAFVTSVLLVVHTHRAHSRVFRPAAIALALLLLAVVVTITVNGPINFEQQSWNATAPPPTWEQVRDRWQIAHAVRTAALVLALAFLNTPSKHAQETPQHSA</sequence>
<proteinExistence type="predicted"/>
<feature type="transmembrane region" description="Helical" evidence="1">
    <location>
        <begin position="86"/>
        <end position="110"/>
    </location>
</feature>
<name>A0A4R0KA14_9ACTN</name>
<keyword evidence="1" id="KW-0472">Membrane</keyword>
<dbReference type="Pfam" id="PF08592">
    <property type="entry name" value="Anthrone_oxy"/>
    <property type="match status" value="1"/>
</dbReference>
<comment type="caution">
    <text evidence="2">The sequence shown here is derived from an EMBL/GenBank/DDBJ whole genome shotgun (WGS) entry which is preliminary data.</text>
</comment>
<dbReference type="InterPro" id="IPR013901">
    <property type="entry name" value="Anthrone_oxy"/>
</dbReference>
<reference evidence="2 3" key="1">
    <citation type="submission" date="2019-02" db="EMBL/GenBank/DDBJ databases">
        <title>Kribbella capetownensis sp. nov. and Kribbella speibonae sp. nov., isolated from soil.</title>
        <authorList>
            <person name="Curtis S.M."/>
            <person name="Norton I."/>
            <person name="Everest G.J."/>
            <person name="Meyers P.R."/>
        </authorList>
    </citation>
    <scope>NUCLEOTIDE SEQUENCE [LARGE SCALE GENOMIC DNA]</scope>
    <source>
        <strain evidence="2 3">NRRL B-24813</strain>
    </source>
</reference>
<dbReference type="AlphaFoldDB" id="A0A4R0KA14"/>
<feature type="transmembrane region" description="Helical" evidence="1">
    <location>
        <begin position="54"/>
        <end position="74"/>
    </location>
</feature>
<dbReference type="EMBL" id="SJKB01000021">
    <property type="protein sequence ID" value="TCC52095.1"/>
    <property type="molecule type" value="Genomic_DNA"/>
</dbReference>
<dbReference type="Proteomes" id="UP000291144">
    <property type="component" value="Unassembled WGS sequence"/>
</dbReference>
<accession>A0A4R0KA14</accession>
<dbReference type="OrthoDB" id="3395380at2"/>
<gene>
    <name evidence="2" type="ORF">E0H73_39810</name>
</gene>
<protein>
    <submittedName>
        <fullName evidence="2">DUF1772 domain-containing protein</fullName>
    </submittedName>
</protein>
<evidence type="ECO:0000256" key="1">
    <source>
        <dbReference type="SAM" id="Phobius"/>
    </source>
</evidence>
<organism evidence="2 3">
    <name type="scientific">Kribbella pittospori</name>
    <dbReference type="NCBI Taxonomy" id="722689"/>
    <lineage>
        <taxon>Bacteria</taxon>
        <taxon>Bacillati</taxon>
        <taxon>Actinomycetota</taxon>
        <taxon>Actinomycetes</taxon>
        <taxon>Propionibacteriales</taxon>
        <taxon>Kribbellaceae</taxon>
        <taxon>Kribbella</taxon>
    </lineage>
</organism>
<keyword evidence="1" id="KW-1133">Transmembrane helix</keyword>
<evidence type="ECO:0000313" key="2">
    <source>
        <dbReference type="EMBL" id="TCC52095.1"/>
    </source>
</evidence>
<keyword evidence="1" id="KW-0812">Transmembrane</keyword>
<keyword evidence="3" id="KW-1185">Reference proteome</keyword>
<evidence type="ECO:0000313" key="3">
    <source>
        <dbReference type="Proteomes" id="UP000291144"/>
    </source>
</evidence>
<feature type="transmembrane region" description="Helical" evidence="1">
    <location>
        <begin position="12"/>
        <end position="34"/>
    </location>
</feature>